<dbReference type="PIRSF" id="PIRSF018266">
    <property type="entry name" value="FecR"/>
    <property type="match status" value="1"/>
</dbReference>
<accession>A0ABY4ZNG5</accession>
<proteinExistence type="predicted"/>
<feature type="domain" description="FecR protein" evidence="2">
    <location>
        <begin position="122"/>
        <end position="213"/>
    </location>
</feature>
<dbReference type="Gene3D" id="2.60.120.1440">
    <property type="match status" value="1"/>
</dbReference>
<sequence length="330" mass="35211">MTESVHQDPIQQAAADWFAKLQDDPALADWTAFQAWLEADPEHATAYDAVEAVWLDLEDLPANDSRASPADAAPLTANVVPLRPRASAPPRRGLLIGLGVAAAAAVAALVVTPQLTRPAFTDYSTQRGETREIALADGSRLTLGSGTTLRVRLGRQQRDVTLVDGEASFDVAHLENRPFVVAVGEREVRVLGTEFNILNHAGRLAVSVRRGLVAVSGGQEGAIRLARGQQLVQTPGSAADVRDVAPDTAFAWKSGKLVYDRAPLAEVVADLNRYVATPIRVDPSAASVTVSGVLLVDEEAAMIRRLELFAPIVAEATAQEVILKAKTARR</sequence>
<evidence type="ECO:0000259" key="3">
    <source>
        <dbReference type="Pfam" id="PF16220"/>
    </source>
</evidence>
<reference evidence="4 5" key="1">
    <citation type="submission" date="2022-04" db="EMBL/GenBank/DDBJ databases">
        <title>Genome sequence of soybean root-associated Caulobacter segnis RL271.</title>
        <authorList>
            <person name="Longley R."/>
            <person name="Bonito G."/>
            <person name="Trigodet F."/>
            <person name="Crosson S."/>
            <person name="Fiebig A."/>
        </authorList>
    </citation>
    <scope>NUCLEOTIDE SEQUENCE [LARGE SCALE GENOMIC DNA]</scope>
    <source>
        <strain evidence="4 5">RL271</strain>
    </source>
</reference>
<organism evidence="4 5">
    <name type="scientific">Caulobacter segnis</name>
    <dbReference type="NCBI Taxonomy" id="88688"/>
    <lineage>
        <taxon>Bacteria</taxon>
        <taxon>Pseudomonadati</taxon>
        <taxon>Pseudomonadota</taxon>
        <taxon>Alphaproteobacteria</taxon>
        <taxon>Caulobacterales</taxon>
        <taxon>Caulobacteraceae</taxon>
        <taxon>Caulobacter</taxon>
    </lineage>
</organism>
<dbReference type="PANTHER" id="PTHR30273">
    <property type="entry name" value="PERIPLASMIC SIGNAL SENSOR AND SIGMA FACTOR ACTIVATOR FECR-RELATED"/>
    <property type="match status" value="1"/>
</dbReference>
<feature type="domain" description="FecR N-terminal" evidence="3">
    <location>
        <begin position="12"/>
        <end position="53"/>
    </location>
</feature>
<dbReference type="Proteomes" id="UP001057520">
    <property type="component" value="Chromosome"/>
</dbReference>
<keyword evidence="1" id="KW-0812">Transmembrane</keyword>
<gene>
    <name evidence="4" type="ORF">MZV50_15010</name>
</gene>
<dbReference type="InterPro" id="IPR006860">
    <property type="entry name" value="FecR"/>
</dbReference>
<evidence type="ECO:0000313" key="5">
    <source>
        <dbReference type="Proteomes" id="UP001057520"/>
    </source>
</evidence>
<keyword evidence="1" id="KW-1133">Transmembrane helix</keyword>
<dbReference type="PANTHER" id="PTHR30273:SF2">
    <property type="entry name" value="PROTEIN FECR"/>
    <property type="match status" value="1"/>
</dbReference>
<keyword evidence="1" id="KW-0472">Membrane</keyword>
<feature type="transmembrane region" description="Helical" evidence="1">
    <location>
        <begin position="93"/>
        <end position="111"/>
    </location>
</feature>
<evidence type="ECO:0000259" key="2">
    <source>
        <dbReference type="Pfam" id="PF04773"/>
    </source>
</evidence>
<evidence type="ECO:0000313" key="4">
    <source>
        <dbReference type="EMBL" id="USQ93924.1"/>
    </source>
</evidence>
<dbReference type="InterPro" id="IPR032623">
    <property type="entry name" value="FecR_N"/>
</dbReference>
<dbReference type="Pfam" id="PF04773">
    <property type="entry name" value="FecR"/>
    <property type="match status" value="1"/>
</dbReference>
<dbReference type="Pfam" id="PF16220">
    <property type="entry name" value="DUF4880"/>
    <property type="match status" value="1"/>
</dbReference>
<dbReference type="EMBL" id="CP096040">
    <property type="protein sequence ID" value="USQ93924.1"/>
    <property type="molecule type" value="Genomic_DNA"/>
</dbReference>
<protein>
    <submittedName>
        <fullName evidence="4">FecR domain-containing protein</fullName>
    </submittedName>
</protein>
<evidence type="ECO:0000256" key="1">
    <source>
        <dbReference type="SAM" id="Phobius"/>
    </source>
</evidence>
<dbReference type="InterPro" id="IPR012373">
    <property type="entry name" value="Ferrdict_sens_TM"/>
</dbReference>
<name>A0ABY4ZNG5_9CAUL</name>
<keyword evidence="5" id="KW-1185">Reference proteome</keyword>